<evidence type="ECO:0000313" key="3">
    <source>
        <dbReference type="Proteomes" id="UP000199580"/>
    </source>
</evidence>
<dbReference type="Proteomes" id="UP000199580">
    <property type="component" value="Unassembled WGS sequence"/>
</dbReference>
<evidence type="ECO:0000313" key="2">
    <source>
        <dbReference type="EMBL" id="SDJ66646.1"/>
    </source>
</evidence>
<keyword evidence="3" id="KW-1185">Reference proteome</keyword>
<reference evidence="2 3" key="1">
    <citation type="submission" date="2016-10" db="EMBL/GenBank/DDBJ databases">
        <authorList>
            <person name="de Groot N.N."/>
        </authorList>
    </citation>
    <scope>NUCLEOTIDE SEQUENCE [LARGE SCALE GENOMIC DNA]</scope>
    <source>
        <strain evidence="2 3">CGMCC 1.10076</strain>
    </source>
</reference>
<gene>
    <name evidence="2" type="ORF">SAMN04487935_1414</name>
</gene>
<dbReference type="AlphaFoldDB" id="A0A1G8VKM8"/>
<accession>A0A1G8VKM8</accession>
<organism evidence="2 3">
    <name type="scientific">Flavobacterium noncentrifugens</name>
    <dbReference type="NCBI Taxonomy" id="1128970"/>
    <lineage>
        <taxon>Bacteria</taxon>
        <taxon>Pseudomonadati</taxon>
        <taxon>Bacteroidota</taxon>
        <taxon>Flavobacteriia</taxon>
        <taxon>Flavobacteriales</taxon>
        <taxon>Flavobacteriaceae</taxon>
        <taxon>Flavobacterium</taxon>
    </lineage>
</organism>
<evidence type="ECO:0008006" key="4">
    <source>
        <dbReference type="Google" id="ProtNLM"/>
    </source>
</evidence>
<dbReference type="RefSeq" id="WP_091393159.1">
    <property type="nucleotide sequence ID" value="NZ_BKAI01000003.1"/>
</dbReference>
<name>A0A1G8VKM8_9FLAO</name>
<proteinExistence type="predicted"/>
<sequence>MKLKLLFVLLMNCANMLQAQTLETLKPEALKFYEGHYYMDFNEIAGLTYPKIIETANKENFIKKLDSDYQNTVYRKRLQLVHPVFGYSAIKKIDGISFCIITYKNPTRYSFEQKLDTETASQKTAELKQSTKATEVIFEPIRNSINVKYTSKIIAVADSSTGNNWKFFNFDDPAQEEIFRNIFNENIKKTLGL</sequence>
<protein>
    <recommendedName>
        <fullName evidence="4">DUF4468 domain-containing protein</fullName>
    </recommendedName>
</protein>
<dbReference type="STRING" id="1128970.SAMN04487935_1414"/>
<keyword evidence="1" id="KW-0732">Signal</keyword>
<feature type="chain" id="PRO_5011758753" description="DUF4468 domain-containing protein" evidence="1">
    <location>
        <begin position="20"/>
        <end position="193"/>
    </location>
</feature>
<feature type="signal peptide" evidence="1">
    <location>
        <begin position="1"/>
        <end position="19"/>
    </location>
</feature>
<dbReference type="EMBL" id="FNEZ01000002">
    <property type="protein sequence ID" value="SDJ66646.1"/>
    <property type="molecule type" value="Genomic_DNA"/>
</dbReference>
<dbReference type="OrthoDB" id="982449at2"/>
<evidence type="ECO:0000256" key="1">
    <source>
        <dbReference type="SAM" id="SignalP"/>
    </source>
</evidence>